<keyword evidence="3" id="KW-0949">S-adenosyl-L-methionine</keyword>
<evidence type="ECO:0000256" key="1">
    <source>
        <dbReference type="ARBA" id="ARBA00001966"/>
    </source>
</evidence>
<dbReference type="GO" id="GO:0035597">
    <property type="term" value="F:tRNA-2-methylthio-N(6)-dimethylallyladenosine(37) synthase activity"/>
    <property type="evidence" value="ECO:0007669"/>
    <property type="project" value="TreeGrafter"/>
</dbReference>
<dbReference type="FunFam" id="3.80.30.20:FF:000001">
    <property type="entry name" value="tRNA-2-methylthio-N(6)-dimethylallyladenosine synthase 2"/>
    <property type="match status" value="1"/>
</dbReference>
<name>A0A6J6BZG2_9ZZZZ</name>
<dbReference type="SFLD" id="SFLDF00273">
    <property type="entry name" value="(dimethylallyl)adenosine_tRNA"/>
    <property type="match status" value="1"/>
</dbReference>
<evidence type="ECO:0000259" key="7">
    <source>
        <dbReference type="PROSITE" id="PS50926"/>
    </source>
</evidence>
<evidence type="ECO:0000256" key="4">
    <source>
        <dbReference type="ARBA" id="ARBA00022723"/>
    </source>
</evidence>
<dbReference type="InterPro" id="IPR006463">
    <property type="entry name" value="MiaB_methiolase"/>
</dbReference>
<feature type="domain" description="MTTase N-terminal" evidence="8">
    <location>
        <begin position="3"/>
        <end position="119"/>
    </location>
</feature>
<feature type="domain" description="Radical SAM core" evidence="9">
    <location>
        <begin position="142"/>
        <end position="372"/>
    </location>
</feature>
<dbReference type="InterPro" id="IPR006638">
    <property type="entry name" value="Elp3/MiaA/NifB-like_rSAM"/>
</dbReference>
<dbReference type="InterPro" id="IPR005839">
    <property type="entry name" value="Methylthiotransferase"/>
</dbReference>
<dbReference type="InterPro" id="IPR023404">
    <property type="entry name" value="rSAM_horseshoe"/>
</dbReference>
<evidence type="ECO:0000259" key="9">
    <source>
        <dbReference type="PROSITE" id="PS51918"/>
    </source>
</evidence>
<dbReference type="Gene3D" id="3.40.50.12160">
    <property type="entry name" value="Methylthiotransferase, N-terminal domain"/>
    <property type="match status" value="1"/>
</dbReference>
<evidence type="ECO:0000313" key="10">
    <source>
        <dbReference type="EMBL" id="CAB4544502.1"/>
    </source>
</evidence>
<accession>A0A6J6BZG2</accession>
<dbReference type="HAMAP" id="MF_01864">
    <property type="entry name" value="tRNA_metthiotr_MiaB"/>
    <property type="match status" value="1"/>
</dbReference>
<dbReference type="AlphaFoldDB" id="A0A6J6BZG2"/>
<dbReference type="PROSITE" id="PS51449">
    <property type="entry name" value="MTTASE_N"/>
    <property type="match status" value="1"/>
</dbReference>
<reference evidence="10" key="1">
    <citation type="submission" date="2020-05" db="EMBL/GenBank/DDBJ databases">
        <authorList>
            <person name="Chiriac C."/>
            <person name="Salcher M."/>
            <person name="Ghai R."/>
            <person name="Kavagutti S V."/>
        </authorList>
    </citation>
    <scope>NUCLEOTIDE SEQUENCE</scope>
</reference>
<dbReference type="Gene3D" id="3.80.30.20">
    <property type="entry name" value="tm_1862 like domain"/>
    <property type="match status" value="1"/>
</dbReference>
<dbReference type="SMART" id="SM00729">
    <property type="entry name" value="Elp3"/>
    <property type="match status" value="1"/>
</dbReference>
<evidence type="ECO:0000256" key="6">
    <source>
        <dbReference type="ARBA" id="ARBA00023014"/>
    </source>
</evidence>
<feature type="domain" description="TRAM" evidence="7">
    <location>
        <begin position="375"/>
        <end position="442"/>
    </location>
</feature>
<dbReference type="NCBIfam" id="TIGR01574">
    <property type="entry name" value="miaB-methiolase"/>
    <property type="match status" value="1"/>
</dbReference>
<dbReference type="InterPro" id="IPR038135">
    <property type="entry name" value="Methylthiotransferase_N_sf"/>
</dbReference>
<dbReference type="InterPro" id="IPR020612">
    <property type="entry name" value="Methylthiotransferase_CS"/>
</dbReference>
<dbReference type="NCBIfam" id="TIGR00089">
    <property type="entry name" value="MiaB/RimO family radical SAM methylthiotransferase"/>
    <property type="match status" value="1"/>
</dbReference>
<dbReference type="Pfam" id="PF04055">
    <property type="entry name" value="Radical_SAM"/>
    <property type="match status" value="1"/>
</dbReference>
<comment type="cofactor">
    <cofactor evidence="1">
        <name>[4Fe-4S] cluster</name>
        <dbReference type="ChEBI" id="CHEBI:49883"/>
    </cofactor>
</comment>
<evidence type="ECO:0000256" key="3">
    <source>
        <dbReference type="ARBA" id="ARBA00022691"/>
    </source>
</evidence>
<dbReference type="SFLD" id="SFLDG01082">
    <property type="entry name" value="B12-binding_domain_containing"/>
    <property type="match status" value="1"/>
</dbReference>
<dbReference type="FunFam" id="3.40.50.12160:FF:000003">
    <property type="entry name" value="CDK5 regulatory subunit-associated protein 1"/>
    <property type="match status" value="1"/>
</dbReference>
<dbReference type="InterPro" id="IPR013848">
    <property type="entry name" value="Methylthiotransferase_N"/>
</dbReference>
<dbReference type="CDD" id="cd01335">
    <property type="entry name" value="Radical_SAM"/>
    <property type="match status" value="1"/>
</dbReference>
<gene>
    <name evidence="10" type="ORF">UFOPK1438_00672</name>
</gene>
<evidence type="ECO:0000259" key="8">
    <source>
        <dbReference type="PROSITE" id="PS51449"/>
    </source>
</evidence>
<keyword evidence="6" id="KW-0411">Iron-sulfur</keyword>
<dbReference type="InterPro" id="IPR007197">
    <property type="entry name" value="rSAM"/>
</dbReference>
<dbReference type="PANTHER" id="PTHR43020">
    <property type="entry name" value="CDK5 REGULATORY SUBUNIT-ASSOCIATED PROTEIN 1"/>
    <property type="match status" value="1"/>
</dbReference>
<keyword evidence="4" id="KW-0479">Metal-binding</keyword>
<evidence type="ECO:0000256" key="2">
    <source>
        <dbReference type="ARBA" id="ARBA00022485"/>
    </source>
</evidence>
<organism evidence="10">
    <name type="scientific">freshwater metagenome</name>
    <dbReference type="NCBI Taxonomy" id="449393"/>
    <lineage>
        <taxon>unclassified sequences</taxon>
        <taxon>metagenomes</taxon>
        <taxon>ecological metagenomes</taxon>
    </lineage>
</organism>
<dbReference type="GO" id="GO:0046872">
    <property type="term" value="F:metal ion binding"/>
    <property type="evidence" value="ECO:0007669"/>
    <property type="project" value="UniProtKB-KW"/>
</dbReference>
<keyword evidence="5" id="KW-0408">Iron</keyword>
<sequence>MTRTYTVETYGCQMNVHDSERIAGLLDEAGFIPVADGGQADIVVFNTCAVRENADNKLYGNLSFLAPIKKLNPKMQIAVGGCLAQKDQATILKKAPYVDVVFGTHNVGSLPVLLERARVEEESQIEILESLEHFPSTLPARRLSAFSSWVSVSVGCNNTCTFCIVPTLRGIEKDRPAVDILKEVRTLVEQGVIEITLLGQNVNAYGVDFGDRGAFANLIRECGKIDGLERVRFMSPHPRDFTDDVIEAMAQTPNAMPHLHMPLQSGSDRILQTMRRSYRTDRYLGILERVRAAMPHASITTDIIVGFPGESEDDFQATLDICTQARFAAAYTYQYSKRPGTPAATMPDQVSPEVVGERYTRLHEHQQGLSLSVNKEAIGKSMKVLVADYEGRRDSAQSRLTGRSEDFRLVHFGNESDARPGDIVDVVIKEASAHYLIGDAGAVRSTRGGDAHEARNRENVKQALLLGMPTVR</sequence>
<dbReference type="SFLD" id="SFLDG01061">
    <property type="entry name" value="methylthiotransferase"/>
    <property type="match status" value="1"/>
</dbReference>
<dbReference type="GO" id="GO:0051539">
    <property type="term" value="F:4 iron, 4 sulfur cluster binding"/>
    <property type="evidence" value="ECO:0007669"/>
    <property type="project" value="UniProtKB-KW"/>
</dbReference>
<dbReference type="PROSITE" id="PS01278">
    <property type="entry name" value="MTTASE_RADICAL"/>
    <property type="match status" value="1"/>
</dbReference>
<dbReference type="SFLD" id="SFLDS00029">
    <property type="entry name" value="Radical_SAM"/>
    <property type="match status" value="1"/>
</dbReference>
<dbReference type="GO" id="GO:0005829">
    <property type="term" value="C:cytosol"/>
    <property type="evidence" value="ECO:0007669"/>
    <property type="project" value="TreeGrafter"/>
</dbReference>
<dbReference type="InterPro" id="IPR002792">
    <property type="entry name" value="TRAM_dom"/>
</dbReference>
<dbReference type="PROSITE" id="PS51918">
    <property type="entry name" value="RADICAL_SAM"/>
    <property type="match status" value="1"/>
</dbReference>
<dbReference type="InterPro" id="IPR058240">
    <property type="entry name" value="rSAM_sf"/>
</dbReference>
<dbReference type="Pfam" id="PF00919">
    <property type="entry name" value="UPF0004"/>
    <property type="match status" value="1"/>
</dbReference>
<evidence type="ECO:0000256" key="5">
    <source>
        <dbReference type="ARBA" id="ARBA00023004"/>
    </source>
</evidence>
<protein>
    <submittedName>
        <fullName evidence="10">Unannotated protein</fullName>
    </submittedName>
</protein>
<dbReference type="EMBL" id="CAEZSM010000075">
    <property type="protein sequence ID" value="CAB4544502.1"/>
    <property type="molecule type" value="Genomic_DNA"/>
</dbReference>
<proteinExistence type="inferred from homology"/>
<dbReference type="PANTHER" id="PTHR43020:SF2">
    <property type="entry name" value="MITOCHONDRIAL TRNA METHYLTHIOTRANSFERASE CDK5RAP1"/>
    <property type="match status" value="1"/>
</dbReference>
<dbReference type="PROSITE" id="PS50926">
    <property type="entry name" value="TRAM"/>
    <property type="match status" value="1"/>
</dbReference>
<dbReference type="SUPFAM" id="SSF102114">
    <property type="entry name" value="Radical SAM enzymes"/>
    <property type="match status" value="1"/>
</dbReference>
<keyword evidence="2" id="KW-0004">4Fe-4S</keyword>